<evidence type="ECO:0000313" key="1">
    <source>
        <dbReference type="EMBL" id="BFF95758.1"/>
    </source>
</evidence>
<dbReference type="EMBL" id="AP029264">
    <property type="protein sequence ID" value="BFF95758.1"/>
    <property type="molecule type" value="Genomic_DNA"/>
</dbReference>
<dbReference type="AlphaFoldDB" id="A0AAU9FJ23"/>
<evidence type="ECO:0000313" key="2">
    <source>
        <dbReference type="Proteomes" id="UP001500889"/>
    </source>
</evidence>
<sequence>MKTLPSTTIMSTDTKELLETRDNELKKVLQLKLLLDAMRRLDMGKNQSPEIKRALKLVSIGEFMRLGNDDGQQDYVLDLQEHKVVPALSYTDRKALRTSLTAKLQESLTPIAELGDQIREEFPEVFSKDVELNPGQKEIIRLEVEHRESLEKKGELLSRKCTLLNDAAELKMGPHLVNELQLKQASAEVTQTKAELLCSCFMNEIASRTEHSVKAIKEVEAHLDELLMAKNSATSTEKRAK</sequence>
<dbReference type="Proteomes" id="UP001500889">
    <property type="component" value="Chromosome U"/>
</dbReference>
<organism evidence="1 2">
    <name type="scientific">Drosophila madeirensis</name>
    <name type="common">Fruit fly</name>
    <dbReference type="NCBI Taxonomy" id="30013"/>
    <lineage>
        <taxon>Eukaryota</taxon>
        <taxon>Metazoa</taxon>
        <taxon>Ecdysozoa</taxon>
        <taxon>Arthropoda</taxon>
        <taxon>Hexapoda</taxon>
        <taxon>Insecta</taxon>
        <taxon>Pterygota</taxon>
        <taxon>Neoptera</taxon>
        <taxon>Endopterygota</taxon>
        <taxon>Diptera</taxon>
        <taxon>Brachycera</taxon>
        <taxon>Muscomorpha</taxon>
        <taxon>Ephydroidea</taxon>
        <taxon>Drosophilidae</taxon>
        <taxon>Drosophila</taxon>
        <taxon>Sophophora</taxon>
    </lineage>
</organism>
<name>A0AAU9FJ23_DROMD</name>
<keyword evidence="2" id="KW-1185">Reference proteome</keyword>
<protein>
    <submittedName>
        <fullName evidence="1">Augmin complex subunit dgt2</fullName>
    </submittedName>
</protein>
<proteinExistence type="predicted"/>
<gene>
    <name evidence="1" type="ORF">DMAD_13090</name>
</gene>
<accession>A0AAU9FJ23</accession>
<reference evidence="1 2" key="1">
    <citation type="submission" date="2024-02" db="EMBL/GenBank/DDBJ databases">
        <title>A chromosome-level genome assembly of Drosophila madeirensis, a fruit fly species endemic to Madeira island.</title>
        <authorList>
            <person name="Tomihara K."/>
            <person name="Llopart A."/>
            <person name="Yamamoto D."/>
        </authorList>
    </citation>
    <scope>NUCLEOTIDE SEQUENCE [LARGE SCALE GENOMIC DNA]</scope>
    <source>
        <strain evidence="1 2">RF1</strain>
    </source>
</reference>